<name>A0A0F9GTQ9_9ZZZZ</name>
<dbReference type="EMBL" id="LAZR01027184">
    <property type="protein sequence ID" value="KKL66492.1"/>
    <property type="molecule type" value="Genomic_DNA"/>
</dbReference>
<comment type="caution">
    <text evidence="1">The sequence shown here is derived from an EMBL/GenBank/DDBJ whole genome shotgun (WGS) entry which is preliminary data.</text>
</comment>
<gene>
    <name evidence="1" type="ORF">LCGC14_2144420</name>
</gene>
<proteinExistence type="predicted"/>
<protein>
    <submittedName>
        <fullName evidence="1">Uncharacterized protein</fullName>
    </submittedName>
</protein>
<accession>A0A0F9GTQ9</accession>
<dbReference type="AlphaFoldDB" id="A0A0F9GTQ9"/>
<feature type="non-terminal residue" evidence="1">
    <location>
        <position position="1"/>
    </location>
</feature>
<evidence type="ECO:0000313" key="1">
    <source>
        <dbReference type="EMBL" id="KKL66492.1"/>
    </source>
</evidence>
<sequence length="219" mass="23295">SGALTAGDTAVVLEDSQMVEVGSIISVGSQGGEQLRVTANAYPTSNTLTVTRGWGITSAATISNGAILIPWSPAAQTLETTLPIAGTIGSLTIDGQSFTVKSWSLKLKKNANYHNDHYGTTSADGYATPNKREVSLEVTFRLERDLIPKVIGIGKNEAVHSVTLVAGNATGNTHTFVMARCKGMAMPPIEYPERDEVDVTVTWTPTHTAENTELTYNIT</sequence>
<organism evidence="1">
    <name type="scientific">marine sediment metagenome</name>
    <dbReference type="NCBI Taxonomy" id="412755"/>
    <lineage>
        <taxon>unclassified sequences</taxon>
        <taxon>metagenomes</taxon>
        <taxon>ecological metagenomes</taxon>
    </lineage>
</organism>
<reference evidence="1" key="1">
    <citation type="journal article" date="2015" name="Nature">
        <title>Complex archaea that bridge the gap between prokaryotes and eukaryotes.</title>
        <authorList>
            <person name="Spang A."/>
            <person name="Saw J.H."/>
            <person name="Jorgensen S.L."/>
            <person name="Zaremba-Niedzwiedzka K."/>
            <person name="Martijn J."/>
            <person name="Lind A.E."/>
            <person name="van Eijk R."/>
            <person name="Schleper C."/>
            <person name="Guy L."/>
            <person name="Ettema T.J."/>
        </authorList>
    </citation>
    <scope>NUCLEOTIDE SEQUENCE</scope>
</reference>